<comment type="subcellular location">
    <subcellularLocation>
        <location evidence="1">Nucleus</location>
    </subcellularLocation>
</comment>
<dbReference type="GO" id="GO:0071037">
    <property type="term" value="P:nuclear polyadenylation-dependent snRNA catabolic process"/>
    <property type="evidence" value="ECO:0007669"/>
    <property type="project" value="TreeGrafter"/>
</dbReference>
<accession>A0A2T7Q0S2</accession>
<evidence type="ECO:0000256" key="8">
    <source>
        <dbReference type="ARBA" id="ARBA00043023"/>
    </source>
</evidence>
<evidence type="ECO:0000256" key="9">
    <source>
        <dbReference type="PROSITE-ProRule" id="PRU00047"/>
    </source>
</evidence>
<organism evidence="12 13">
    <name type="scientific">Pomacea canaliculata</name>
    <name type="common">Golden apple snail</name>
    <dbReference type="NCBI Taxonomy" id="400727"/>
    <lineage>
        <taxon>Eukaryota</taxon>
        <taxon>Metazoa</taxon>
        <taxon>Spiralia</taxon>
        <taxon>Lophotrochozoa</taxon>
        <taxon>Mollusca</taxon>
        <taxon>Gastropoda</taxon>
        <taxon>Caenogastropoda</taxon>
        <taxon>Architaenioglossa</taxon>
        <taxon>Ampullarioidea</taxon>
        <taxon>Ampullariidae</taxon>
        <taxon>Pomacea</taxon>
    </lineage>
</organism>
<comment type="caution">
    <text evidence="12">The sequence shown here is derived from an EMBL/GenBank/DDBJ whole genome shotgun (WGS) entry which is preliminary data.</text>
</comment>
<keyword evidence="4 9" id="KW-0863">Zinc-finger</keyword>
<evidence type="ECO:0000259" key="11">
    <source>
        <dbReference type="PROSITE" id="PS50158"/>
    </source>
</evidence>
<dbReference type="OrthoDB" id="5592120at2759"/>
<feature type="region of interest" description="Disordered" evidence="10">
    <location>
        <begin position="662"/>
        <end position="687"/>
    </location>
</feature>
<dbReference type="InterPro" id="IPR036875">
    <property type="entry name" value="Znf_CCHC_sf"/>
</dbReference>
<dbReference type="GO" id="GO:0071038">
    <property type="term" value="P:TRAMP-dependent tRNA surveillance pathway"/>
    <property type="evidence" value="ECO:0007669"/>
    <property type="project" value="TreeGrafter"/>
</dbReference>
<dbReference type="Pfam" id="PF00098">
    <property type="entry name" value="zf-CCHC"/>
    <property type="match status" value="2"/>
</dbReference>
<keyword evidence="13" id="KW-1185">Reference proteome</keyword>
<feature type="compositionally biased region" description="Basic and acidic residues" evidence="10">
    <location>
        <begin position="219"/>
        <end position="228"/>
    </location>
</feature>
<feature type="compositionally biased region" description="Acidic residues" evidence="10">
    <location>
        <begin position="1"/>
        <end position="13"/>
    </location>
</feature>
<keyword evidence="6" id="KW-0539">Nucleus</keyword>
<feature type="region of interest" description="Disordered" evidence="10">
    <location>
        <begin position="133"/>
        <end position="202"/>
    </location>
</feature>
<dbReference type="InterPro" id="IPR051644">
    <property type="entry name" value="TRAMP_AT-DNA-binding"/>
</dbReference>
<dbReference type="GO" id="GO:0031499">
    <property type="term" value="C:TRAMP complex"/>
    <property type="evidence" value="ECO:0007669"/>
    <property type="project" value="TreeGrafter"/>
</dbReference>
<feature type="compositionally biased region" description="Polar residues" evidence="10">
    <location>
        <begin position="133"/>
        <end position="145"/>
    </location>
</feature>
<feature type="region of interest" description="Disordered" evidence="10">
    <location>
        <begin position="567"/>
        <end position="649"/>
    </location>
</feature>
<sequence length="775" mass="87131">MRWETAEETESSDDNGSSENEDEVDKDLEAYLYSLVHHEIDLQSYSLVASQLPFESTAHICSSPGNYEVSVKVVSGDQQKSKINNSICAESRDVEGASEGSGAHIAHNFSTQQSAASSGKLLSDGLNILPSCKNQSTTSESSSGKQVIKANLSQKDRHSDRSNISNVSSRKKSKLHEYISSSNSDSEGNLQKGKQKAAKVQSGVGVTFDVETELGIKNPHQEKRETRITSHKTGSRNALPSIIKISSSSSDSDSCTKIQDLAPWLQVQQESKMGCLESNNKKPRTEVVIIESDNSDSESFDCCSRTPICSKMPKKHNTPALSETSIILLSESSESDDSSTSSSSKSSVCDTKLDFQWNVDAADHNYIQTVEEENCRQKTEIQVDQLKWKINEADEFGRGKASRYYSKFTVRCQNCNEIGHLSKVCPKPKKQSACGLCGLSGHSMFRCPNRLCYNCDQSGHVSQKCPNSRRDPNMVCRRCQRKGHIKSACPDQWRQHHVVSPDLASLSRTKNKRNTRVYCCNCASKGHFAFECREERMDRYSFAPYPFVSKYVLDDARFQRDQKKIQKLVDKQQNVPRGGKSEKHTPKLSSLYADTKSPKQTQPCSSGNHPHQRMGAGHGGGYDRPSQESLHSEMGNRPHNYQGPKTKRKWTESCSTEAYYYNESPPEKKKTPVKNRRTHVRTWRQEERSTDIGGTVVTGNKQWESGHTLVKSKQWEKFPQAKEREAGKLVAKNSKKQIERCSSQQQEREVIKSSNGFRISFANRNLNRKYYNQIQ</sequence>
<name>A0A2T7Q0S2_POMCA</name>
<dbReference type="GO" id="GO:0071031">
    <property type="term" value="P:nuclear mRNA surveillance of mRNA 3'-end processing"/>
    <property type="evidence" value="ECO:0007669"/>
    <property type="project" value="TreeGrafter"/>
</dbReference>
<gene>
    <name evidence="12" type="ORF">C0Q70_01899</name>
</gene>
<feature type="compositionally biased region" description="Polar residues" evidence="10">
    <location>
        <begin position="598"/>
        <end position="609"/>
    </location>
</feature>
<reference evidence="12 13" key="1">
    <citation type="submission" date="2018-04" db="EMBL/GenBank/DDBJ databases">
        <title>The genome of golden apple snail Pomacea canaliculata provides insight into stress tolerance and invasive adaptation.</title>
        <authorList>
            <person name="Liu C."/>
            <person name="Liu B."/>
            <person name="Ren Y."/>
            <person name="Zhang Y."/>
            <person name="Wang H."/>
            <person name="Li S."/>
            <person name="Jiang F."/>
            <person name="Yin L."/>
            <person name="Zhang G."/>
            <person name="Qian W."/>
            <person name="Fan W."/>
        </authorList>
    </citation>
    <scope>NUCLEOTIDE SEQUENCE [LARGE SCALE GENOMIC DNA]</scope>
    <source>
        <strain evidence="12">SZHN2017</strain>
        <tissue evidence="12">Muscle</tissue>
    </source>
</reference>
<feature type="region of interest" description="Disordered" evidence="10">
    <location>
        <begin position="1"/>
        <end position="24"/>
    </location>
</feature>
<dbReference type="EMBL" id="PZQS01000001">
    <property type="protein sequence ID" value="PVD39271.1"/>
    <property type="molecule type" value="Genomic_DNA"/>
</dbReference>
<evidence type="ECO:0000313" key="12">
    <source>
        <dbReference type="EMBL" id="PVD39271.1"/>
    </source>
</evidence>
<dbReference type="Gene3D" id="4.10.60.10">
    <property type="entry name" value="Zinc finger, CCHC-type"/>
    <property type="match status" value="2"/>
</dbReference>
<feature type="compositionally biased region" description="Basic residues" evidence="10">
    <location>
        <begin position="671"/>
        <end position="682"/>
    </location>
</feature>
<keyword evidence="5" id="KW-0862">Zinc</keyword>
<evidence type="ECO:0000313" key="13">
    <source>
        <dbReference type="Proteomes" id="UP000245119"/>
    </source>
</evidence>
<keyword evidence="2" id="KW-0479">Metal-binding</keyword>
<dbReference type="SUPFAM" id="SSF57756">
    <property type="entry name" value="Retrovirus zinc finger-like domains"/>
    <property type="match status" value="2"/>
</dbReference>
<dbReference type="SMART" id="SM00343">
    <property type="entry name" value="ZnF_C2HC"/>
    <property type="match status" value="5"/>
</dbReference>
<evidence type="ECO:0000256" key="7">
    <source>
        <dbReference type="ARBA" id="ARBA00041190"/>
    </source>
</evidence>
<proteinExistence type="predicted"/>
<evidence type="ECO:0000256" key="10">
    <source>
        <dbReference type="SAM" id="MobiDB-lite"/>
    </source>
</evidence>
<protein>
    <recommendedName>
        <fullName evidence="7">Zinc finger CCHC domain-containing protein 7</fullName>
    </recommendedName>
    <alternativeName>
        <fullName evidence="8">TRAMP-like complex RNA-binding factor ZCCHC7</fullName>
    </alternativeName>
</protein>
<dbReference type="AlphaFoldDB" id="A0A2T7Q0S2"/>
<feature type="domain" description="CCHC-type" evidence="11">
    <location>
        <begin position="411"/>
        <end position="427"/>
    </location>
</feature>
<dbReference type="GO" id="GO:0008270">
    <property type="term" value="F:zinc ion binding"/>
    <property type="evidence" value="ECO:0007669"/>
    <property type="project" value="UniProtKB-KW"/>
</dbReference>
<dbReference type="PANTHER" id="PTHR46543:SF1">
    <property type="entry name" value="ZINC FINGER CCHC DOMAIN-CONTAINING PROTEIN 7"/>
    <property type="match status" value="1"/>
</dbReference>
<dbReference type="Proteomes" id="UP000245119">
    <property type="component" value="Linkage Group LG1"/>
</dbReference>
<evidence type="ECO:0000256" key="3">
    <source>
        <dbReference type="ARBA" id="ARBA00022737"/>
    </source>
</evidence>
<dbReference type="GO" id="GO:0071035">
    <property type="term" value="P:nuclear polyadenylation-dependent rRNA catabolic process"/>
    <property type="evidence" value="ECO:0007669"/>
    <property type="project" value="TreeGrafter"/>
</dbReference>
<dbReference type="GO" id="GO:0071036">
    <property type="term" value="P:nuclear polyadenylation-dependent snoRNA catabolic process"/>
    <property type="evidence" value="ECO:0007669"/>
    <property type="project" value="TreeGrafter"/>
</dbReference>
<feature type="domain" description="CCHC-type" evidence="11">
    <location>
        <begin position="452"/>
        <end position="467"/>
    </location>
</feature>
<feature type="compositionally biased region" description="Polar residues" evidence="10">
    <location>
        <begin position="179"/>
        <end position="189"/>
    </location>
</feature>
<dbReference type="InterPro" id="IPR001878">
    <property type="entry name" value="Znf_CCHC"/>
</dbReference>
<dbReference type="PROSITE" id="PS50158">
    <property type="entry name" value="ZF_CCHC"/>
    <property type="match status" value="2"/>
</dbReference>
<dbReference type="GO" id="GO:0003723">
    <property type="term" value="F:RNA binding"/>
    <property type="evidence" value="ECO:0007669"/>
    <property type="project" value="TreeGrafter"/>
</dbReference>
<dbReference type="STRING" id="400727.A0A2T7Q0S2"/>
<evidence type="ECO:0000256" key="6">
    <source>
        <dbReference type="ARBA" id="ARBA00023242"/>
    </source>
</evidence>
<keyword evidence="3" id="KW-0677">Repeat</keyword>
<evidence type="ECO:0000256" key="5">
    <source>
        <dbReference type="ARBA" id="ARBA00022833"/>
    </source>
</evidence>
<evidence type="ECO:0000256" key="2">
    <source>
        <dbReference type="ARBA" id="ARBA00022723"/>
    </source>
</evidence>
<feature type="region of interest" description="Disordered" evidence="10">
    <location>
        <begin position="217"/>
        <end position="240"/>
    </location>
</feature>
<evidence type="ECO:0000256" key="1">
    <source>
        <dbReference type="ARBA" id="ARBA00004123"/>
    </source>
</evidence>
<dbReference type="PANTHER" id="PTHR46543">
    <property type="entry name" value="ZINC FINGER CCHC DOMAIN-CONTAINING PROTEIN 7"/>
    <property type="match status" value="1"/>
</dbReference>
<evidence type="ECO:0000256" key="4">
    <source>
        <dbReference type="ARBA" id="ARBA00022771"/>
    </source>
</evidence>
<dbReference type="GO" id="GO:0071039">
    <property type="term" value="P:nuclear polyadenylation-dependent CUT catabolic process"/>
    <property type="evidence" value="ECO:0007669"/>
    <property type="project" value="TreeGrafter"/>
</dbReference>